<organism evidence="1 2">
    <name type="scientific">Gymnopus androsaceus JB14</name>
    <dbReference type="NCBI Taxonomy" id="1447944"/>
    <lineage>
        <taxon>Eukaryota</taxon>
        <taxon>Fungi</taxon>
        <taxon>Dikarya</taxon>
        <taxon>Basidiomycota</taxon>
        <taxon>Agaricomycotina</taxon>
        <taxon>Agaricomycetes</taxon>
        <taxon>Agaricomycetidae</taxon>
        <taxon>Agaricales</taxon>
        <taxon>Marasmiineae</taxon>
        <taxon>Omphalotaceae</taxon>
        <taxon>Gymnopus</taxon>
    </lineage>
</organism>
<gene>
    <name evidence="1" type="ORF">BT96DRAFT_921357</name>
</gene>
<dbReference type="AlphaFoldDB" id="A0A6A4HGM5"/>
<accession>A0A6A4HGM5</accession>
<sequence length="84" mass="9796">MSSGFRFPLRHFTIVILKNATQWACRLIDDVLLAKPEFALLKTMNIEVSEDQICKQMAFLEGSRKLVVRKPKYSDSDWLSTRYV</sequence>
<keyword evidence="2" id="KW-1185">Reference proteome</keyword>
<reference evidence="1" key="1">
    <citation type="journal article" date="2019" name="Environ. Microbiol.">
        <title>Fungal ecological strategies reflected in gene transcription - a case study of two litter decomposers.</title>
        <authorList>
            <person name="Barbi F."/>
            <person name="Kohler A."/>
            <person name="Barry K."/>
            <person name="Baskaran P."/>
            <person name="Daum C."/>
            <person name="Fauchery L."/>
            <person name="Ihrmark K."/>
            <person name="Kuo A."/>
            <person name="LaButti K."/>
            <person name="Lipzen A."/>
            <person name="Morin E."/>
            <person name="Grigoriev I.V."/>
            <person name="Henrissat B."/>
            <person name="Lindahl B."/>
            <person name="Martin F."/>
        </authorList>
    </citation>
    <scope>NUCLEOTIDE SEQUENCE</scope>
    <source>
        <strain evidence="1">JB14</strain>
    </source>
</reference>
<proteinExistence type="predicted"/>
<name>A0A6A4HGM5_9AGAR</name>
<evidence type="ECO:0000313" key="2">
    <source>
        <dbReference type="Proteomes" id="UP000799118"/>
    </source>
</evidence>
<evidence type="ECO:0000313" key="1">
    <source>
        <dbReference type="EMBL" id="KAE9397659.1"/>
    </source>
</evidence>
<dbReference type="EMBL" id="ML769494">
    <property type="protein sequence ID" value="KAE9397659.1"/>
    <property type="molecule type" value="Genomic_DNA"/>
</dbReference>
<protein>
    <submittedName>
        <fullName evidence="1">Uncharacterized protein</fullName>
    </submittedName>
</protein>
<dbReference type="Proteomes" id="UP000799118">
    <property type="component" value="Unassembled WGS sequence"/>
</dbReference>